<proteinExistence type="predicted"/>
<keyword evidence="1" id="KW-1185">Reference proteome</keyword>
<dbReference type="SUPFAM" id="SSF53098">
    <property type="entry name" value="Ribonuclease H-like"/>
    <property type="match status" value="1"/>
</dbReference>
<dbReference type="InterPro" id="IPR036397">
    <property type="entry name" value="RNaseH_sf"/>
</dbReference>
<accession>A0ABM1Q6Z4</accession>
<protein>
    <submittedName>
        <fullName evidence="2">Probable CCR4-associated factor 1 homolog 7</fullName>
    </submittedName>
</protein>
<dbReference type="PANTHER" id="PTHR10797">
    <property type="entry name" value="CCR4-NOT TRANSCRIPTION COMPLEX SUBUNIT"/>
    <property type="match status" value="1"/>
</dbReference>
<dbReference type="RefSeq" id="XP_019082532.1">
    <property type="nucleotide sequence ID" value="XM_019226987.1"/>
</dbReference>
<evidence type="ECO:0000313" key="2">
    <source>
        <dbReference type="RefSeq" id="XP_019082532.1"/>
    </source>
</evidence>
<reference evidence="1" key="1">
    <citation type="journal article" date="2014" name="Nat. Commun.">
        <title>The emerging biofuel crop Camelina sativa retains a highly undifferentiated hexaploid genome structure.</title>
        <authorList>
            <person name="Kagale S."/>
            <person name="Koh C."/>
            <person name="Nixon J."/>
            <person name="Bollina V."/>
            <person name="Clarke W.E."/>
            <person name="Tuteja R."/>
            <person name="Spillane C."/>
            <person name="Robinson S.J."/>
            <person name="Links M.G."/>
            <person name="Clarke C."/>
            <person name="Higgins E.E."/>
            <person name="Huebert T."/>
            <person name="Sharpe A.G."/>
            <person name="Parkin I.A."/>
        </authorList>
    </citation>
    <scope>NUCLEOTIDE SEQUENCE [LARGE SCALE GENOMIC DNA]</scope>
    <source>
        <strain evidence="1">cv. DH55</strain>
    </source>
</reference>
<organism evidence="1 2">
    <name type="scientific">Camelina sativa</name>
    <name type="common">False flax</name>
    <name type="synonym">Myagrum sativum</name>
    <dbReference type="NCBI Taxonomy" id="90675"/>
    <lineage>
        <taxon>Eukaryota</taxon>
        <taxon>Viridiplantae</taxon>
        <taxon>Streptophyta</taxon>
        <taxon>Embryophyta</taxon>
        <taxon>Tracheophyta</taxon>
        <taxon>Spermatophyta</taxon>
        <taxon>Magnoliopsida</taxon>
        <taxon>eudicotyledons</taxon>
        <taxon>Gunneridae</taxon>
        <taxon>Pentapetalae</taxon>
        <taxon>rosids</taxon>
        <taxon>malvids</taxon>
        <taxon>Brassicales</taxon>
        <taxon>Brassicaceae</taxon>
        <taxon>Camelineae</taxon>
        <taxon>Camelina</taxon>
    </lineage>
</organism>
<dbReference type="GeneID" id="109125394"/>
<dbReference type="InterPro" id="IPR012337">
    <property type="entry name" value="RNaseH-like_sf"/>
</dbReference>
<gene>
    <name evidence="2" type="primary">LOC109125394</name>
</gene>
<dbReference type="Gene3D" id="3.30.420.10">
    <property type="entry name" value="Ribonuclease H-like superfamily/Ribonuclease H"/>
    <property type="match status" value="1"/>
</dbReference>
<sequence length="119" mass="13473">MSLFAKKDSIQIREVCTDNLESEMCLIREAVDDFPFVGMVCRPPADDDFPGIVLGTFETLTEYNYETLKTNVNNVEMLQLGLTLSDENGNLPTCGTDKYCIWQFNIRDVAENNCCSNKK</sequence>
<name>A0ABM1Q6Z4_CAMSA</name>
<dbReference type="InterPro" id="IPR039637">
    <property type="entry name" value="CNOT7/CNOT8/Pop2"/>
</dbReference>
<evidence type="ECO:0000313" key="1">
    <source>
        <dbReference type="Proteomes" id="UP000694864"/>
    </source>
</evidence>
<reference evidence="2" key="2">
    <citation type="submission" date="2025-08" db="UniProtKB">
        <authorList>
            <consortium name="RefSeq"/>
        </authorList>
    </citation>
    <scope>IDENTIFICATION</scope>
    <source>
        <tissue evidence="2">Leaf</tissue>
    </source>
</reference>
<dbReference type="Proteomes" id="UP000694864">
    <property type="component" value="Chromosome 7"/>
</dbReference>